<feature type="transmembrane region" description="Helical" evidence="1">
    <location>
        <begin position="272"/>
        <end position="293"/>
    </location>
</feature>
<dbReference type="EMBL" id="MU805937">
    <property type="protein sequence ID" value="KAJ3845406.1"/>
    <property type="molecule type" value="Genomic_DNA"/>
</dbReference>
<keyword evidence="1" id="KW-0472">Membrane</keyword>
<dbReference type="AlphaFoldDB" id="A0AA38PMW0"/>
<keyword evidence="1" id="KW-0812">Transmembrane</keyword>
<reference evidence="2" key="1">
    <citation type="submission" date="2022-08" db="EMBL/GenBank/DDBJ databases">
        <authorList>
            <consortium name="DOE Joint Genome Institute"/>
            <person name="Min B."/>
            <person name="Riley R."/>
            <person name="Sierra-Patev S."/>
            <person name="Naranjo-Ortiz M."/>
            <person name="Looney B."/>
            <person name="Konkel Z."/>
            <person name="Slot J.C."/>
            <person name="Sakamoto Y."/>
            <person name="Steenwyk J.L."/>
            <person name="Rokas A."/>
            <person name="Carro J."/>
            <person name="Camarero S."/>
            <person name="Ferreira P."/>
            <person name="Molpeceres G."/>
            <person name="Ruiz-Duenas F.J."/>
            <person name="Serrano A."/>
            <person name="Henrissat B."/>
            <person name="Drula E."/>
            <person name="Hughes K.W."/>
            <person name="Mata J.L."/>
            <person name="Ishikawa N.K."/>
            <person name="Vargas-Isla R."/>
            <person name="Ushijima S."/>
            <person name="Smith C.A."/>
            <person name="Ahrendt S."/>
            <person name="Andreopoulos W."/>
            <person name="He G."/>
            <person name="Labutti K."/>
            <person name="Lipzen A."/>
            <person name="Ng V."/>
            <person name="Sandor L."/>
            <person name="Barry K."/>
            <person name="Martinez A.T."/>
            <person name="Xiao Y."/>
            <person name="Gibbons J.G."/>
            <person name="Terashima K."/>
            <person name="Hibbett D.S."/>
            <person name="Grigoriev I.V."/>
        </authorList>
    </citation>
    <scope>NUCLEOTIDE SEQUENCE</scope>
    <source>
        <strain evidence="2">TFB9207</strain>
    </source>
</reference>
<feature type="transmembrane region" description="Helical" evidence="1">
    <location>
        <begin position="144"/>
        <end position="169"/>
    </location>
</feature>
<accession>A0AA38PMW0</accession>
<sequence>MVLPHDLINVGSISVIVPLLIQEVSDQLLEGCYFLLFTTAIYYMRQCKRGRSHKYSITALVALFIFATISLILHIIGTAGEIVFTFEENHKTIGLDGQAEEARLLNTLEVLVLLMYLLTNIAADAILLYRLYVIWGFRWRTITVIPLIVIILNNALGIIDVGFCFRIAFNPYLWILAGSPQNIFWAADGIATLTRAFMITNLVVHTFLTGLIAGKIWWIDRRFNASYGGTGRRSLHKYARSVLAIILESGVLYPVAIFVALLVGLTPNSPNMLALLVEIMAIAPTLIIVRVSLSVNEVDAEPSVQQQSRGPAMTHTTLQDDLEVRALSSSSSSGRLRGLDVDHKISQLPHTVTRP</sequence>
<organism evidence="2 3">
    <name type="scientific">Lentinula raphanica</name>
    <dbReference type="NCBI Taxonomy" id="153919"/>
    <lineage>
        <taxon>Eukaryota</taxon>
        <taxon>Fungi</taxon>
        <taxon>Dikarya</taxon>
        <taxon>Basidiomycota</taxon>
        <taxon>Agaricomycotina</taxon>
        <taxon>Agaricomycetes</taxon>
        <taxon>Agaricomycetidae</taxon>
        <taxon>Agaricales</taxon>
        <taxon>Marasmiineae</taxon>
        <taxon>Omphalotaceae</taxon>
        <taxon>Lentinula</taxon>
    </lineage>
</organism>
<feature type="transmembrane region" description="Helical" evidence="1">
    <location>
        <begin position="57"/>
        <end position="76"/>
    </location>
</feature>
<keyword evidence="1" id="KW-1133">Transmembrane helix</keyword>
<comment type="caution">
    <text evidence="2">The sequence shown here is derived from an EMBL/GenBank/DDBJ whole genome shotgun (WGS) entry which is preliminary data.</text>
</comment>
<dbReference type="Proteomes" id="UP001163846">
    <property type="component" value="Unassembled WGS sequence"/>
</dbReference>
<evidence type="ECO:0000256" key="1">
    <source>
        <dbReference type="SAM" id="Phobius"/>
    </source>
</evidence>
<name>A0AA38PMW0_9AGAR</name>
<evidence type="ECO:0000313" key="2">
    <source>
        <dbReference type="EMBL" id="KAJ3845406.1"/>
    </source>
</evidence>
<evidence type="ECO:0000313" key="3">
    <source>
        <dbReference type="Proteomes" id="UP001163846"/>
    </source>
</evidence>
<feature type="transmembrane region" description="Helical" evidence="1">
    <location>
        <begin position="189"/>
        <end position="213"/>
    </location>
</feature>
<protein>
    <submittedName>
        <fullName evidence="2">Uncharacterized protein</fullName>
    </submittedName>
</protein>
<keyword evidence="3" id="KW-1185">Reference proteome</keyword>
<feature type="transmembrane region" description="Helical" evidence="1">
    <location>
        <begin position="110"/>
        <end position="132"/>
    </location>
</feature>
<gene>
    <name evidence="2" type="ORF">F5878DRAFT_705567</name>
</gene>
<feature type="transmembrane region" description="Helical" evidence="1">
    <location>
        <begin position="242"/>
        <end position="266"/>
    </location>
</feature>
<proteinExistence type="predicted"/>